<evidence type="ECO:0000256" key="4">
    <source>
        <dbReference type="ARBA" id="ARBA00022989"/>
    </source>
</evidence>
<evidence type="ECO:0000256" key="2">
    <source>
        <dbReference type="ARBA" id="ARBA00022519"/>
    </source>
</evidence>
<evidence type="ECO:0000313" key="8">
    <source>
        <dbReference type="EMBL" id="CDN89212.1"/>
    </source>
</evidence>
<evidence type="ECO:0000256" key="1">
    <source>
        <dbReference type="ARBA" id="ARBA00022475"/>
    </source>
</evidence>
<proteinExistence type="predicted"/>
<gene>
    <name evidence="8" type="primary">kdsC</name>
    <name evidence="8" type="ORF">BN948_03649</name>
</gene>
<feature type="transmembrane region" description="Helical" evidence="7">
    <location>
        <begin position="32"/>
        <end position="52"/>
    </location>
</feature>
<protein>
    <submittedName>
        <fullName evidence="8">Putative 3-deoxy-D-manno-octulosonate 8-phosphate phosphatase</fullName>
    </submittedName>
</protein>
<reference evidence="9" key="1">
    <citation type="submission" date="2014-11" db="EMBL/GenBank/DDBJ databases">
        <title>Draft genome sequence of Hydrogenophaga intermedia S1.</title>
        <authorList>
            <person name="Gan H.M."/>
            <person name="Chew T.H."/>
            <person name="Stolz A."/>
        </authorList>
    </citation>
    <scope>NUCLEOTIDE SEQUENCE [LARGE SCALE GENOMIC DNA]</scope>
    <source>
        <strain evidence="9">S1</strain>
    </source>
</reference>
<dbReference type="Proteomes" id="UP000028878">
    <property type="component" value="Unassembled WGS sequence"/>
</dbReference>
<dbReference type="Pfam" id="PF06835">
    <property type="entry name" value="LptC"/>
    <property type="match status" value="1"/>
</dbReference>
<dbReference type="InterPro" id="IPR010664">
    <property type="entry name" value="LipoPS_assembly_LptC-rel"/>
</dbReference>
<keyword evidence="4 7" id="KW-1133">Transmembrane helix</keyword>
<accession>A0A1L1PGM4</accession>
<name>A0A1L1PGM4_HYDIT</name>
<dbReference type="InterPro" id="IPR052363">
    <property type="entry name" value="LPS_export_LptC"/>
</dbReference>
<dbReference type="EMBL" id="CCAE010000037">
    <property type="protein sequence ID" value="CDN89212.1"/>
    <property type="molecule type" value="Genomic_DNA"/>
</dbReference>
<dbReference type="NCBIfam" id="TIGR04409">
    <property type="entry name" value="LptC_YrbK"/>
    <property type="match status" value="1"/>
</dbReference>
<dbReference type="RefSeq" id="WP_009516940.1">
    <property type="nucleotide sequence ID" value="NZ_CCAE010000037.1"/>
</dbReference>
<dbReference type="InterPro" id="IPR026265">
    <property type="entry name" value="LptC"/>
</dbReference>
<evidence type="ECO:0000256" key="7">
    <source>
        <dbReference type="SAM" id="Phobius"/>
    </source>
</evidence>
<dbReference type="GO" id="GO:0030288">
    <property type="term" value="C:outer membrane-bounded periplasmic space"/>
    <property type="evidence" value="ECO:0007669"/>
    <property type="project" value="TreeGrafter"/>
</dbReference>
<sequence length="226" mass="25521">MNAEDDFDLIPGLDRSAPPEPRRRPAPWWDRLSIYLPIMLMGLLALASYWLLRATPPAPEPQPERPVTSEPDYFMRRFSVKSFDAAGQLKAEVIGDEARHHPDDDRVEIDNARIRNLAESGAVMRATAQRVTTNADNTIFVLEGDAVVVREGGRTDAGEPLPRLEFRGEFLRVELEPVERVTSDQPVELLRNGDRINAQTLDYRGDEQVADFRGRVRVQLNPRAAP</sequence>
<dbReference type="AlphaFoldDB" id="A0A1L1PGM4"/>
<keyword evidence="3 7" id="KW-0812">Transmembrane</keyword>
<dbReference type="GO" id="GO:0005886">
    <property type="term" value="C:plasma membrane"/>
    <property type="evidence" value="ECO:0007669"/>
    <property type="project" value="InterPro"/>
</dbReference>
<dbReference type="PANTHER" id="PTHR37481">
    <property type="entry name" value="LIPOPOLYSACCHARIDE EXPORT SYSTEM PROTEIN LPTC"/>
    <property type="match status" value="1"/>
</dbReference>
<evidence type="ECO:0000313" key="9">
    <source>
        <dbReference type="Proteomes" id="UP000028878"/>
    </source>
</evidence>
<evidence type="ECO:0000256" key="5">
    <source>
        <dbReference type="ARBA" id="ARBA00023136"/>
    </source>
</evidence>
<keyword evidence="2" id="KW-0997">Cell inner membrane</keyword>
<dbReference type="GO" id="GO:0017089">
    <property type="term" value="F:glycolipid transfer activity"/>
    <property type="evidence" value="ECO:0007669"/>
    <property type="project" value="TreeGrafter"/>
</dbReference>
<keyword evidence="9" id="KW-1185">Reference proteome</keyword>
<dbReference type="PANTHER" id="PTHR37481:SF1">
    <property type="entry name" value="LIPOPOLYSACCHARIDE EXPORT SYSTEM PROTEIN LPTC"/>
    <property type="match status" value="1"/>
</dbReference>
<dbReference type="Gene3D" id="2.60.450.10">
    <property type="entry name" value="Lipopolysaccharide (LPS) transport protein A like domain"/>
    <property type="match status" value="1"/>
</dbReference>
<feature type="region of interest" description="Disordered" evidence="6">
    <location>
        <begin position="1"/>
        <end position="23"/>
    </location>
</feature>
<dbReference type="GO" id="GO:0015221">
    <property type="term" value="F:lipopolysaccharide transmembrane transporter activity"/>
    <property type="evidence" value="ECO:0007669"/>
    <property type="project" value="InterPro"/>
</dbReference>
<evidence type="ECO:0000256" key="3">
    <source>
        <dbReference type="ARBA" id="ARBA00022692"/>
    </source>
</evidence>
<evidence type="ECO:0000256" key="6">
    <source>
        <dbReference type="SAM" id="MobiDB-lite"/>
    </source>
</evidence>
<keyword evidence="5 7" id="KW-0472">Membrane</keyword>
<organism evidence="8 9">
    <name type="scientific">Hydrogenophaga intermedia</name>
    <dbReference type="NCBI Taxonomy" id="65786"/>
    <lineage>
        <taxon>Bacteria</taxon>
        <taxon>Pseudomonadati</taxon>
        <taxon>Pseudomonadota</taxon>
        <taxon>Betaproteobacteria</taxon>
        <taxon>Burkholderiales</taxon>
        <taxon>Comamonadaceae</taxon>
        <taxon>Hydrogenophaga</taxon>
    </lineage>
</organism>
<keyword evidence="1" id="KW-1003">Cell membrane</keyword>